<evidence type="ECO:0000313" key="2">
    <source>
        <dbReference type="Proteomes" id="UP000295192"/>
    </source>
</evidence>
<sequence length="214" mass="23385">MELRSKFNKLKDILTGAGVYEDGMEIEEMRQVAAAMEMSVSSYTGVEYSNLERALLESEIDFQMLVNSTMIVEPAMPAPSIDVFLETGSFERECDSPPCDPIHMQVQAIVHHELNWSPNQLRPHKRETNEPDCGLYAKRVCQTMEPEAESALSDVTPISMTSGDSGVSCDEVGTLSTFSESSTLPSIGEMPSRLLISTSSAVVSDLSSQPVVSP</sequence>
<comment type="caution">
    <text evidence="1">The sequence shown here is derived from an EMBL/GenBank/DDBJ whole genome shotgun (WGS) entry which is preliminary data.</text>
</comment>
<accession>A0A484BFD9</accession>
<evidence type="ECO:0000313" key="1">
    <source>
        <dbReference type="EMBL" id="TDG47002.1"/>
    </source>
</evidence>
<dbReference type="AlphaFoldDB" id="A0A484BFD9"/>
<dbReference type="OMA" id="ELHQSTM"/>
<dbReference type="Proteomes" id="UP000295192">
    <property type="component" value="Unassembled WGS sequence"/>
</dbReference>
<reference evidence="1 2" key="1">
    <citation type="journal article" date="2019" name="J. Hered.">
        <title>An Improved Genome Assembly for Drosophila navojoa, the Basal Species in the mojavensis Cluster.</title>
        <authorList>
            <person name="Vanderlinde T."/>
            <person name="Dupim E.G."/>
            <person name="Nazario-Yepiz N.O."/>
            <person name="Carvalho A.B."/>
        </authorList>
    </citation>
    <scope>NUCLEOTIDE SEQUENCE [LARGE SCALE GENOMIC DNA]</scope>
    <source>
        <strain evidence="1">Navoj_Jal97</strain>
        <tissue evidence="1">Whole organism</tissue>
    </source>
</reference>
<gene>
    <name evidence="1" type="ORF">AWZ03_006583</name>
</gene>
<proteinExistence type="predicted"/>
<organism evidence="1 2">
    <name type="scientific">Drosophila navojoa</name>
    <name type="common">Fruit fly</name>
    <dbReference type="NCBI Taxonomy" id="7232"/>
    <lineage>
        <taxon>Eukaryota</taxon>
        <taxon>Metazoa</taxon>
        <taxon>Ecdysozoa</taxon>
        <taxon>Arthropoda</taxon>
        <taxon>Hexapoda</taxon>
        <taxon>Insecta</taxon>
        <taxon>Pterygota</taxon>
        <taxon>Neoptera</taxon>
        <taxon>Endopterygota</taxon>
        <taxon>Diptera</taxon>
        <taxon>Brachycera</taxon>
        <taxon>Muscomorpha</taxon>
        <taxon>Ephydroidea</taxon>
        <taxon>Drosophilidae</taxon>
        <taxon>Drosophila</taxon>
    </lineage>
</organism>
<keyword evidence="2" id="KW-1185">Reference proteome</keyword>
<name>A0A484BFD9_DRONA</name>
<dbReference type="EMBL" id="LSRL02000050">
    <property type="protein sequence ID" value="TDG47002.1"/>
    <property type="molecule type" value="Genomic_DNA"/>
</dbReference>
<dbReference type="OrthoDB" id="7883759at2759"/>
<protein>
    <submittedName>
        <fullName evidence="1">Uncharacterized protein</fullName>
    </submittedName>
</protein>